<dbReference type="PANTHER" id="PTHR10353:SF122">
    <property type="entry name" value="6-PHOSPHO-BETA-GLUCOSIDASE ASCB-RELATED"/>
    <property type="match status" value="1"/>
</dbReference>
<name>A0A212LFL9_9HYPH</name>
<keyword evidence="3 6" id="KW-0326">Glycosidase</keyword>
<organism evidence="7">
    <name type="scientific">uncultured Pleomorphomonas sp</name>
    <dbReference type="NCBI Taxonomy" id="442121"/>
    <lineage>
        <taxon>Bacteria</taxon>
        <taxon>Pseudomonadati</taxon>
        <taxon>Pseudomonadota</taxon>
        <taxon>Alphaproteobacteria</taxon>
        <taxon>Hyphomicrobiales</taxon>
        <taxon>Pleomorphomonadaceae</taxon>
        <taxon>Pleomorphomonas</taxon>
        <taxon>environmental samples</taxon>
    </lineage>
</organism>
<dbReference type="GO" id="GO:0008706">
    <property type="term" value="F:6-phospho-beta-glucosidase activity"/>
    <property type="evidence" value="ECO:0007669"/>
    <property type="project" value="UniProtKB-EC"/>
</dbReference>
<dbReference type="InterPro" id="IPR017853">
    <property type="entry name" value="GH"/>
</dbReference>
<comment type="similarity">
    <text evidence="1 5">Belongs to the glycosyl hydrolase 1 family.</text>
</comment>
<dbReference type="PROSITE" id="PS00572">
    <property type="entry name" value="GLYCOSYL_HYDROL_F1_1"/>
    <property type="match status" value="1"/>
</dbReference>
<dbReference type="GO" id="GO:0005829">
    <property type="term" value="C:cytosol"/>
    <property type="evidence" value="ECO:0007669"/>
    <property type="project" value="TreeGrafter"/>
</dbReference>
<dbReference type="PRINTS" id="PR00131">
    <property type="entry name" value="GLHYDRLASE1"/>
</dbReference>
<evidence type="ECO:0000256" key="4">
    <source>
        <dbReference type="PROSITE-ProRule" id="PRU10055"/>
    </source>
</evidence>
<dbReference type="EMBL" id="FMJD01000008">
    <property type="protein sequence ID" value="SCM76351.1"/>
    <property type="molecule type" value="Genomic_DNA"/>
</dbReference>
<dbReference type="RefSeq" id="WP_288196553.1">
    <property type="nucleotide sequence ID" value="NZ_LT608334.1"/>
</dbReference>
<evidence type="ECO:0000256" key="5">
    <source>
        <dbReference type="RuleBase" id="RU003690"/>
    </source>
</evidence>
<dbReference type="AlphaFoldDB" id="A0A212LFL9"/>
<feature type="active site" description="Nucleophile" evidence="4">
    <location>
        <position position="368"/>
    </location>
</feature>
<dbReference type="EC" id="3.2.1.86" evidence="7"/>
<keyword evidence="2 6" id="KW-0378">Hydrolase</keyword>
<protein>
    <submittedName>
        <fullName evidence="7">6-phospho-beta-glucosidase A</fullName>
        <ecNumber evidence="7">3.2.1.86</ecNumber>
    </submittedName>
</protein>
<dbReference type="InterPro" id="IPR018120">
    <property type="entry name" value="Glyco_hydro_1_AS"/>
</dbReference>
<sequence>MDRFPAGFLWGGAIAANQAEGAWNEDGKGPAIPDVVRGGFAAGTADPEIVSERYYPSHEAVDFYHRFREDLDLFAEMGFKCFRTSIAWSRIFPNGDDAEPNPQGLAFYDALIDELLARGIEPVITLSHYETPLHLLRAYGGWSDRRLVGFFERYARLAFERWGRKVRWWMAFNEINNAHTMPLAAAALELPADMAPAERARRIYQAAHNMFVASALAAKALREIAPAARMGAMLSLSGVYPETCAPDDVLATMQLRRRSLFFSDVLLRGAYPGYARRIFDEFGVRLDIADGDLDLIAANTCDYLGFSYYRTTAFRAGLPIIGHTGGVLGVENPYLPKTEWGWQTDPTGFRYVCNELWDRYQKPLFVVENGLGTADAPGPDGAIDDQYRIAYLEAHLKELAEAIADGCDVVGYTWWGPIDIVSAGTGEMKKRYGFIHVDKDNDGRGTLKRTRKASFHRYKEIIATNGACLFEV</sequence>
<dbReference type="Gene3D" id="3.20.20.80">
    <property type="entry name" value="Glycosidases"/>
    <property type="match status" value="1"/>
</dbReference>
<dbReference type="SUPFAM" id="SSF51445">
    <property type="entry name" value="(Trans)glycosidases"/>
    <property type="match status" value="1"/>
</dbReference>
<dbReference type="PANTHER" id="PTHR10353">
    <property type="entry name" value="GLYCOSYL HYDROLASE"/>
    <property type="match status" value="1"/>
</dbReference>
<dbReference type="FunFam" id="3.20.20.80:FF:000004">
    <property type="entry name" value="Beta-glucosidase 6-phospho-beta-glucosidase"/>
    <property type="match status" value="1"/>
</dbReference>
<dbReference type="InterPro" id="IPR001360">
    <property type="entry name" value="Glyco_hydro_1"/>
</dbReference>
<evidence type="ECO:0000313" key="7">
    <source>
        <dbReference type="EMBL" id="SCM76351.1"/>
    </source>
</evidence>
<dbReference type="Pfam" id="PF00232">
    <property type="entry name" value="Glyco_hydro_1"/>
    <property type="match status" value="1"/>
</dbReference>
<proteinExistence type="inferred from homology"/>
<dbReference type="GO" id="GO:0016052">
    <property type="term" value="P:carbohydrate catabolic process"/>
    <property type="evidence" value="ECO:0007669"/>
    <property type="project" value="TreeGrafter"/>
</dbReference>
<evidence type="ECO:0000256" key="2">
    <source>
        <dbReference type="ARBA" id="ARBA00022801"/>
    </source>
</evidence>
<evidence type="ECO:0000256" key="6">
    <source>
        <dbReference type="RuleBase" id="RU004468"/>
    </source>
</evidence>
<accession>A0A212LFL9</accession>
<dbReference type="InterPro" id="IPR033132">
    <property type="entry name" value="GH_1_N_CS"/>
</dbReference>
<evidence type="ECO:0000256" key="1">
    <source>
        <dbReference type="ARBA" id="ARBA00010838"/>
    </source>
</evidence>
<reference evidence="7" key="1">
    <citation type="submission" date="2016-08" db="EMBL/GenBank/DDBJ databases">
        <authorList>
            <person name="Seilhamer J.J."/>
        </authorList>
    </citation>
    <scope>NUCLEOTIDE SEQUENCE</scope>
    <source>
        <strain evidence="7">86</strain>
    </source>
</reference>
<gene>
    <name evidence="7" type="primary">bglA</name>
    <name evidence="7" type="ORF">KL86PLE_40155</name>
</gene>
<evidence type="ECO:0000256" key="3">
    <source>
        <dbReference type="ARBA" id="ARBA00023295"/>
    </source>
</evidence>
<dbReference type="PROSITE" id="PS00653">
    <property type="entry name" value="GLYCOSYL_HYDROL_F1_2"/>
    <property type="match status" value="1"/>
</dbReference>